<organism evidence="1">
    <name type="scientific">Magallana gigas</name>
    <name type="common">Pacific oyster</name>
    <name type="synonym">Crassostrea gigas</name>
    <dbReference type="NCBI Taxonomy" id="29159"/>
    <lineage>
        <taxon>Eukaryota</taxon>
        <taxon>Metazoa</taxon>
        <taxon>Spiralia</taxon>
        <taxon>Lophotrochozoa</taxon>
        <taxon>Mollusca</taxon>
        <taxon>Bivalvia</taxon>
        <taxon>Autobranchia</taxon>
        <taxon>Pteriomorphia</taxon>
        <taxon>Ostreida</taxon>
        <taxon>Ostreoidea</taxon>
        <taxon>Ostreidae</taxon>
        <taxon>Magallana</taxon>
    </lineage>
</organism>
<reference evidence="1" key="1">
    <citation type="journal article" date="2012" name="Nature">
        <title>The oyster genome reveals stress adaptation and complexity of shell formation.</title>
        <authorList>
            <person name="Zhang G."/>
            <person name="Fang X."/>
            <person name="Guo X."/>
            <person name="Li L."/>
            <person name="Luo R."/>
            <person name="Xu F."/>
            <person name="Yang P."/>
            <person name="Zhang L."/>
            <person name="Wang X."/>
            <person name="Qi H."/>
            <person name="Xiong Z."/>
            <person name="Que H."/>
            <person name="Xie Y."/>
            <person name="Holland P.W."/>
            <person name="Paps J."/>
            <person name="Zhu Y."/>
            <person name="Wu F."/>
            <person name="Chen Y."/>
            <person name="Wang J."/>
            <person name="Peng C."/>
            <person name="Meng J."/>
            <person name="Yang L."/>
            <person name="Liu J."/>
            <person name="Wen B."/>
            <person name="Zhang N."/>
            <person name="Huang Z."/>
            <person name="Zhu Q."/>
            <person name="Feng Y."/>
            <person name="Mount A."/>
            <person name="Hedgecock D."/>
            <person name="Xu Z."/>
            <person name="Liu Y."/>
            <person name="Domazet-Loso T."/>
            <person name="Du Y."/>
            <person name="Sun X."/>
            <person name="Zhang S."/>
            <person name="Liu B."/>
            <person name="Cheng P."/>
            <person name="Jiang X."/>
            <person name="Li J."/>
            <person name="Fan D."/>
            <person name="Wang W."/>
            <person name="Fu W."/>
            <person name="Wang T."/>
            <person name="Wang B."/>
            <person name="Zhang J."/>
            <person name="Peng Z."/>
            <person name="Li Y."/>
            <person name="Li N."/>
            <person name="Wang J."/>
            <person name="Chen M."/>
            <person name="He Y."/>
            <person name="Tan F."/>
            <person name="Song X."/>
            <person name="Zheng Q."/>
            <person name="Huang R."/>
            <person name="Yang H."/>
            <person name="Du X."/>
            <person name="Chen L."/>
            <person name="Yang M."/>
            <person name="Gaffney P.M."/>
            <person name="Wang S."/>
            <person name="Luo L."/>
            <person name="She Z."/>
            <person name="Ming Y."/>
            <person name="Huang W."/>
            <person name="Zhang S."/>
            <person name="Huang B."/>
            <person name="Zhang Y."/>
            <person name="Qu T."/>
            <person name="Ni P."/>
            <person name="Miao G."/>
            <person name="Wang J."/>
            <person name="Wang Q."/>
            <person name="Steinberg C.E."/>
            <person name="Wang H."/>
            <person name="Li N."/>
            <person name="Qian L."/>
            <person name="Zhang G."/>
            <person name="Li Y."/>
            <person name="Yang H."/>
            <person name="Liu X."/>
            <person name="Wang J."/>
            <person name="Yin Y."/>
            <person name="Wang J."/>
        </authorList>
    </citation>
    <scope>NUCLEOTIDE SEQUENCE [LARGE SCALE GENOMIC DNA]</scope>
    <source>
        <strain evidence="1">05x7-T-G4-1.051#20</strain>
    </source>
</reference>
<dbReference type="InParanoid" id="K1PZ86"/>
<accession>K1PZ86</accession>
<sequence>MSILDPIDTKPADSLGVCHGRLGNTFEVFSELAGKAREVAIGGRGCHDKLIVQN</sequence>
<gene>
    <name evidence="1" type="ORF">CGI_10003189</name>
</gene>
<evidence type="ECO:0000313" key="1">
    <source>
        <dbReference type="EMBL" id="EKC21870.1"/>
    </source>
</evidence>
<dbReference type="AlphaFoldDB" id="K1PZ86"/>
<dbReference type="HOGENOM" id="CLU_3052377_0_0_1"/>
<dbReference type="EMBL" id="JH816981">
    <property type="protein sequence ID" value="EKC21870.1"/>
    <property type="molecule type" value="Genomic_DNA"/>
</dbReference>
<name>K1PZ86_MAGGI</name>
<proteinExistence type="predicted"/>
<protein>
    <submittedName>
        <fullName evidence="1">Uncharacterized protein</fullName>
    </submittedName>
</protein>